<evidence type="ECO:0000313" key="7">
    <source>
        <dbReference type="Proteomes" id="UP001153620"/>
    </source>
</evidence>
<sequence length="860" mass="97386">MISYFKNSTKFVLATGSEISLFQLQDKENVEEFIYEDIKPQCLNQVKFISQHNKTLSYLNSEKRYQYIKCIATSHQEDELLVAAGQISGKVSIVNFMPVAESNLEFTPRQNRPSLSLAWNEQELNLLAMGFDKNKFDHSISVWDVSRGAASDTSIVNLIGLSESAHSICWDKKNLIAGMSSKYIKMMDLRGSPTALTVNTRAVNGLTMSSNNMLLSSYYENVVNIFDLRKFTEPINQFQLANHLAQISWCPTTENCLLCLQKDSSLAINIIDIHWNGIEDDNDAHFIKRIIAPFEIVDRKNKFQLLSKATALENICWDPKYSNQMLVAASNPSNTASSILLMDLEVPERRIAVFDKWNKLYTPLSPEIREIPMVSPPSSPTNSTNSWYPNAGIMEGDISELFQQRILQDYGQMDFERNAKVCMDSSLSSVWKMLVQMKNADCFIGLRTILGIDSKSEELTIAQSVTETRAFFDFPNGGAIKVYKSEEREFAMELCDWKFQKNDSNGSLQIYIEELCKKKRYTRAAMLAVFHLRIRLACDILARGANEMDDEKSSLRISAIALAGYSSGNMWKMQCGSAQKQIDDPHLRAIFSFLSDETFNGVLYEEGISISDRMAFACTYMNDRQLSEYIKQMIQQSIDQGDLQGLLITGATIDGIQLLQAFVDRTDDVQTAAIIGQKILPADLQTDNRLQTWIAIMRNMMNTWEMYEKRAAFDISIASTKNSQKTPKSIFLLCSFCGKSVSASISHLQEDARQRNQIQGNKLSSCPNCKKPLPRCSLCLLHMGTSLPSNVYNQSNIKSRNIKSWFTWCQSCRHGAHFVHINEWFKTNTVCPVTSCNCNCFAIDLPLLKEKKDESSLNAQ</sequence>
<evidence type="ECO:0000259" key="4">
    <source>
        <dbReference type="Pfam" id="PF17034"/>
    </source>
</evidence>
<dbReference type="Pfam" id="PF21719">
    <property type="entry name" value="MIOS_a-sol"/>
    <property type="match status" value="1"/>
</dbReference>
<evidence type="ECO:0000256" key="1">
    <source>
        <dbReference type="ARBA" id="ARBA00009713"/>
    </source>
</evidence>
<evidence type="ECO:0008006" key="8">
    <source>
        <dbReference type="Google" id="ProtNLM"/>
    </source>
</evidence>
<feature type="domain" description="GATOR2 complex protein MIO zinc-ribbon like" evidence="4">
    <location>
        <begin position="734"/>
        <end position="840"/>
    </location>
</feature>
<organism evidence="6 7">
    <name type="scientific">Chironomus riparius</name>
    <dbReference type="NCBI Taxonomy" id="315576"/>
    <lineage>
        <taxon>Eukaryota</taxon>
        <taxon>Metazoa</taxon>
        <taxon>Ecdysozoa</taxon>
        <taxon>Arthropoda</taxon>
        <taxon>Hexapoda</taxon>
        <taxon>Insecta</taxon>
        <taxon>Pterygota</taxon>
        <taxon>Neoptera</taxon>
        <taxon>Endopterygota</taxon>
        <taxon>Diptera</taxon>
        <taxon>Nematocera</taxon>
        <taxon>Chironomoidea</taxon>
        <taxon>Chironomidae</taxon>
        <taxon>Chironominae</taxon>
        <taxon>Chironomus</taxon>
    </lineage>
</organism>
<evidence type="ECO:0000256" key="2">
    <source>
        <dbReference type="ARBA" id="ARBA00022574"/>
    </source>
</evidence>
<keyword evidence="2" id="KW-0853">WD repeat</keyword>
<gene>
    <name evidence="6" type="ORF">CHIRRI_LOCUS1888</name>
</gene>
<dbReference type="PANTHER" id="PTHR16453:SF9">
    <property type="entry name" value="GATOR COMPLEX PROTEIN MIOS"/>
    <property type="match status" value="1"/>
</dbReference>
<protein>
    <recommendedName>
        <fullName evidence="8">WD repeat protein mio zinc-ribbon like domain-containing protein</fullName>
    </recommendedName>
</protein>
<reference evidence="6" key="2">
    <citation type="submission" date="2022-10" db="EMBL/GenBank/DDBJ databases">
        <authorList>
            <consortium name="ENA_rothamsted_submissions"/>
            <consortium name="culmorum"/>
            <person name="King R."/>
        </authorList>
    </citation>
    <scope>NUCLEOTIDE SEQUENCE</scope>
</reference>
<evidence type="ECO:0000256" key="3">
    <source>
        <dbReference type="ARBA" id="ARBA00022737"/>
    </source>
</evidence>
<dbReference type="Pfam" id="PF17034">
    <property type="entry name" value="zinc_ribbon_16"/>
    <property type="match status" value="1"/>
</dbReference>
<name>A0A9N9RMB4_9DIPT</name>
<dbReference type="InterPro" id="IPR037593">
    <property type="entry name" value="MIOS/Sea4"/>
</dbReference>
<dbReference type="GO" id="GO:1904263">
    <property type="term" value="P:positive regulation of TORC1 signaling"/>
    <property type="evidence" value="ECO:0007669"/>
    <property type="project" value="TreeGrafter"/>
</dbReference>
<dbReference type="Gene3D" id="2.130.10.10">
    <property type="entry name" value="YVTN repeat-like/Quinoprotein amine dehydrogenase"/>
    <property type="match status" value="1"/>
</dbReference>
<dbReference type="Pfam" id="PF21720">
    <property type="entry name" value="MIOS_WD40"/>
    <property type="match status" value="1"/>
</dbReference>
<dbReference type="InterPro" id="IPR031488">
    <property type="entry name" value="Zn_ribbon_mio"/>
</dbReference>
<comment type="similarity">
    <text evidence="1">Belongs to the WD repeat mio family.</text>
</comment>
<dbReference type="CDD" id="cd16691">
    <property type="entry name" value="mRING-H2-C3H3C2_Mio"/>
    <property type="match status" value="1"/>
</dbReference>
<dbReference type="InterPro" id="IPR049092">
    <property type="entry name" value="MIOS_a-sol"/>
</dbReference>
<proteinExistence type="inferred from homology"/>
<dbReference type="PANTHER" id="PTHR16453">
    <property type="entry name" value="WD40 DOMAIN-CONTAINING PROTEIN MIO FAMILY MEMBER"/>
    <property type="match status" value="1"/>
</dbReference>
<dbReference type="OrthoDB" id="341486at2759"/>
<reference evidence="6" key="1">
    <citation type="submission" date="2022-01" db="EMBL/GenBank/DDBJ databases">
        <authorList>
            <person name="King R."/>
        </authorList>
    </citation>
    <scope>NUCLEOTIDE SEQUENCE</scope>
</reference>
<dbReference type="InterPro" id="IPR036322">
    <property type="entry name" value="WD40_repeat_dom_sf"/>
</dbReference>
<dbReference type="Proteomes" id="UP001153620">
    <property type="component" value="Chromosome 1"/>
</dbReference>
<dbReference type="GO" id="GO:0034198">
    <property type="term" value="P:cellular response to amino acid starvation"/>
    <property type="evidence" value="ECO:0007669"/>
    <property type="project" value="TreeGrafter"/>
</dbReference>
<dbReference type="AlphaFoldDB" id="A0A9N9RMB4"/>
<dbReference type="GO" id="GO:0005737">
    <property type="term" value="C:cytoplasm"/>
    <property type="evidence" value="ECO:0007669"/>
    <property type="project" value="TreeGrafter"/>
</dbReference>
<dbReference type="InterPro" id="IPR015943">
    <property type="entry name" value="WD40/YVTN_repeat-like_dom_sf"/>
</dbReference>
<keyword evidence="3" id="KW-0677">Repeat</keyword>
<feature type="domain" description="MIOS-like alpha-solenoid" evidence="5">
    <location>
        <begin position="403"/>
        <end position="620"/>
    </location>
</feature>
<evidence type="ECO:0000259" key="5">
    <source>
        <dbReference type="Pfam" id="PF21719"/>
    </source>
</evidence>
<evidence type="ECO:0000313" key="6">
    <source>
        <dbReference type="EMBL" id="CAG9798913.1"/>
    </source>
</evidence>
<dbReference type="SUPFAM" id="SSF50978">
    <property type="entry name" value="WD40 repeat-like"/>
    <property type="match status" value="1"/>
</dbReference>
<keyword evidence="7" id="KW-1185">Reference proteome</keyword>
<accession>A0A9N9RMB4</accession>
<dbReference type="EMBL" id="OU895877">
    <property type="protein sequence ID" value="CAG9798913.1"/>
    <property type="molecule type" value="Genomic_DNA"/>
</dbReference>